<keyword evidence="2" id="KW-1185">Reference proteome</keyword>
<accession>A0A1J6HZE9</accession>
<dbReference type="Proteomes" id="UP000182985">
    <property type="component" value="Unassembled WGS sequence"/>
</dbReference>
<sequence length="87" mass="10043">MHWLLHDRKTQYSNCGEEGSVIVKSVSGAFSRWEFTSQDSVDLFDVPVATWNRKKSGSVKGKFDQDKKWRVSLAGLFNGLRLYFNVR</sequence>
<dbReference type="AlphaFoldDB" id="A0A1J6HZE9"/>
<name>A0A1J6HZE9_9HYPH</name>
<evidence type="ECO:0000313" key="2">
    <source>
        <dbReference type="Proteomes" id="UP000182985"/>
    </source>
</evidence>
<reference evidence="1 2" key="1">
    <citation type="submission" date="2016-10" db="EMBL/GenBank/DDBJ databases">
        <title>The Draft Genome Sequence of the Potato Rhizosphere Bacteria Ochrobactrum sp. IPA7.2.</title>
        <authorList>
            <person name="Gogoleva N.E."/>
            <person name="Khlopko Y.A."/>
            <person name="Burygin G.L."/>
            <person name="Plotnikov A.O."/>
        </authorList>
    </citation>
    <scope>NUCLEOTIDE SEQUENCE [LARGE SCALE GENOMIC DNA]</scope>
    <source>
        <strain evidence="1 2">IPA7.2</strain>
    </source>
</reference>
<evidence type="ECO:0000313" key="1">
    <source>
        <dbReference type="EMBL" id="OIS93631.1"/>
    </source>
</evidence>
<protein>
    <submittedName>
        <fullName evidence="1">Uncharacterized protein</fullName>
    </submittedName>
</protein>
<gene>
    <name evidence="1" type="ORF">BLA27_09955</name>
</gene>
<comment type="caution">
    <text evidence="1">The sequence shown here is derived from an EMBL/GenBank/DDBJ whole genome shotgun (WGS) entry which is preliminary data.</text>
</comment>
<dbReference type="EMBL" id="MOEC01000008">
    <property type="protein sequence ID" value="OIS93631.1"/>
    <property type="molecule type" value="Genomic_DNA"/>
</dbReference>
<proteinExistence type="predicted"/>
<organism evidence="1 2">
    <name type="scientific">Brucella cytisi</name>
    <dbReference type="NCBI Taxonomy" id="407152"/>
    <lineage>
        <taxon>Bacteria</taxon>
        <taxon>Pseudomonadati</taxon>
        <taxon>Pseudomonadota</taxon>
        <taxon>Alphaproteobacteria</taxon>
        <taxon>Hyphomicrobiales</taxon>
        <taxon>Brucellaceae</taxon>
        <taxon>Brucella/Ochrobactrum group</taxon>
        <taxon>Brucella</taxon>
    </lineage>
</organism>